<dbReference type="AlphaFoldDB" id="A0A8J4T3W0"/>
<feature type="region of interest" description="Disordered" evidence="1">
    <location>
        <begin position="148"/>
        <end position="180"/>
    </location>
</feature>
<dbReference type="EMBL" id="LUCH01010591">
    <property type="protein sequence ID" value="KAF5395744.1"/>
    <property type="molecule type" value="Genomic_DNA"/>
</dbReference>
<organism evidence="3 4">
    <name type="scientific">Paragonimus heterotremus</name>
    <dbReference type="NCBI Taxonomy" id="100268"/>
    <lineage>
        <taxon>Eukaryota</taxon>
        <taxon>Metazoa</taxon>
        <taxon>Spiralia</taxon>
        <taxon>Lophotrochozoa</taxon>
        <taxon>Platyhelminthes</taxon>
        <taxon>Trematoda</taxon>
        <taxon>Digenea</taxon>
        <taxon>Plagiorchiida</taxon>
        <taxon>Troglotremata</taxon>
        <taxon>Troglotrematidae</taxon>
        <taxon>Paragonimus</taxon>
    </lineage>
</organism>
<reference evidence="3" key="1">
    <citation type="submission" date="2019-05" db="EMBL/GenBank/DDBJ databases">
        <title>Annotation for the trematode Paragonimus heterotremus.</title>
        <authorList>
            <person name="Choi Y.-J."/>
        </authorList>
    </citation>
    <scope>NUCLEOTIDE SEQUENCE</scope>
    <source>
        <strain evidence="3">LC</strain>
    </source>
</reference>
<feature type="compositionally biased region" description="Low complexity" evidence="1">
    <location>
        <begin position="161"/>
        <end position="170"/>
    </location>
</feature>
<evidence type="ECO:0000256" key="1">
    <source>
        <dbReference type="SAM" id="MobiDB-lite"/>
    </source>
</evidence>
<protein>
    <submittedName>
        <fullName evidence="3">Uncharacterized protein</fullName>
    </submittedName>
</protein>
<accession>A0A8J4T3W0</accession>
<keyword evidence="2" id="KW-1133">Transmembrane helix</keyword>
<keyword evidence="2" id="KW-0472">Membrane</keyword>
<keyword evidence="4" id="KW-1185">Reference proteome</keyword>
<feature type="compositionally biased region" description="Polar residues" evidence="1">
    <location>
        <begin position="151"/>
        <end position="160"/>
    </location>
</feature>
<keyword evidence="2" id="KW-0812">Transmembrane</keyword>
<evidence type="ECO:0000313" key="4">
    <source>
        <dbReference type="Proteomes" id="UP000748531"/>
    </source>
</evidence>
<feature type="transmembrane region" description="Helical" evidence="2">
    <location>
        <begin position="6"/>
        <end position="30"/>
    </location>
</feature>
<gene>
    <name evidence="3" type="ORF">PHET_11518</name>
</gene>
<comment type="caution">
    <text evidence="3">The sequence shown here is derived from an EMBL/GenBank/DDBJ whole genome shotgun (WGS) entry which is preliminary data.</text>
</comment>
<dbReference type="Proteomes" id="UP000748531">
    <property type="component" value="Unassembled WGS sequence"/>
</dbReference>
<name>A0A8J4T3W0_9TREM</name>
<proteinExistence type="predicted"/>
<sequence length="180" mass="20186">MVRIPSIHFILILHGVVLANILTCFILLLIMDGVSFRRRLLNIRQAESRRHIQMKDYERIREDIDRLASTWPPAIRLASMQALPRELFRVGEAFAAQTSDGHVRKRTFSGASSDSEDELISPVQTDFPTQVALLLSNPSAQQHANVEFTDGGTTSANPGWNSSSRSRFNSGVSHIEWSTI</sequence>
<evidence type="ECO:0000256" key="2">
    <source>
        <dbReference type="SAM" id="Phobius"/>
    </source>
</evidence>
<evidence type="ECO:0000313" key="3">
    <source>
        <dbReference type="EMBL" id="KAF5395744.1"/>
    </source>
</evidence>